<dbReference type="EMBL" id="JBANCF010000007">
    <property type="protein sequence ID" value="MEM0573877.1"/>
    <property type="molecule type" value="Genomic_DNA"/>
</dbReference>
<evidence type="ECO:0000313" key="5">
    <source>
        <dbReference type="Proteomes" id="UP001390963"/>
    </source>
</evidence>
<accession>A0AB35YUC1</accession>
<organism evidence="2 4">
    <name type="scientific">Aequorivita flava</name>
    <dbReference type="NCBI Taxonomy" id="3114371"/>
    <lineage>
        <taxon>Bacteria</taxon>
        <taxon>Pseudomonadati</taxon>
        <taxon>Bacteroidota</taxon>
        <taxon>Flavobacteriia</taxon>
        <taxon>Flavobacteriales</taxon>
        <taxon>Flavobacteriaceae</taxon>
        <taxon>Aequorivita</taxon>
    </lineage>
</organism>
<evidence type="ECO:0000313" key="2">
    <source>
        <dbReference type="EMBL" id="MEM0518825.1"/>
    </source>
</evidence>
<name>A0AB35YUC1_9FLAO</name>
<dbReference type="AlphaFoldDB" id="A0AB35YUC1"/>
<evidence type="ECO:0008006" key="6">
    <source>
        <dbReference type="Google" id="ProtNLM"/>
    </source>
</evidence>
<evidence type="ECO:0000256" key="1">
    <source>
        <dbReference type="SAM" id="SignalP"/>
    </source>
</evidence>
<gene>
    <name evidence="3" type="ORF">VZD24_10135</name>
    <name evidence="2" type="ORF">VZD85_10705</name>
</gene>
<comment type="caution">
    <text evidence="2">The sequence shown here is derived from an EMBL/GenBank/DDBJ whole genome shotgun (WGS) entry which is preliminary data.</text>
</comment>
<evidence type="ECO:0000313" key="4">
    <source>
        <dbReference type="Proteomes" id="UP001388259"/>
    </source>
</evidence>
<dbReference type="RefSeq" id="WP_342687540.1">
    <property type="nucleotide sequence ID" value="NZ_JAZBJM010000007.1"/>
</dbReference>
<proteinExistence type="predicted"/>
<dbReference type="PROSITE" id="PS51257">
    <property type="entry name" value="PROKAR_LIPOPROTEIN"/>
    <property type="match status" value="1"/>
</dbReference>
<dbReference type="Proteomes" id="UP001388259">
    <property type="component" value="Unassembled WGS sequence"/>
</dbReference>
<feature type="signal peptide" evidence="1">
    <location>
        <begin position="1"/>
        <end position="23"/>
    </location>
</feature>
<dbReference type="EMBL" id="JAZBJM010000007">
    <property type="protein sequence ID" value="MEM0518825.1"/>
    <property type="molecule type" value="Genomic_DNA"/>
</dbReference>
<feature type="chain" id="PRO_5044223085" description="DUF4595 domain-containing protein" evidence="1">
    <location>
        <begin position="24"/>
        <end position="309"/>
    </location>
</feature>
<keyword evidence="5" id="KW-1185">Reference proteome</keyword>
<keyword evidence="1" id="KW-0732">Signal</keyword>
<sequence>MKTAHLFLSIFALSLLFTACSSDDDNSQQQEDTTQLDPVITAAKITYLGIPEDPNLGVVKSIYTTTINDNKKQLMIREFFRDDISYGITTQEIYEFNASGTVAVFSREEVNGQIVREYFYDNQLRLVGANLGSVTPHRYFRFPHISENISYFEEISLPYNDPNTEVRRRYIMEFDENDNIIKAGKDFDFDGNMDSINSFQYDNNNNLISGQMASGETFSIAYSSIIDTEQYLQDKTFGKKMNRILCGEWFGGTSTHYFNDGAQSFNVTLEESQQNTFETLSNNFYFKKIKSEVTNSNLEETYTFEYTFQ</sequence>
<reference evidence="2 5" key="1">
    <citation type="submission" date="2024-01" db="EMBL/GenBank/DDBJ databases">
        <title>Aequorivita flavus sp. nov., isolated from deep-sea sediment.</title>
        <authorList>
            <person name="Chen X."/>
        </authorList>
    </citation>
    <scope>NUCLEOTIDE SEQUENCE</scope>
    <source>
        <strain evidence="2">MCCC 1A16923</strain>
        <strain evidence="3 5">MCCC 1A16935</strain>
    </source>
</reference>
<protein>
    <recommendedName>
        <fullName evidence="6">DUF4595 domain-containing protein</fullName>
    </recommendedName>
</protein>
<evidence type="ECO:0000313" key="3">
    <source>
        <dbReference type="EMBL" id="MEM0573877.1"/>
    </source>
</evidence>
<dbReference type="Proteomes" id="UP001390963">
    <property type="component" value="Unassembled WGS sequence"/>
</dbReference>